<keyword evidence="2" id="KW-1185">Reference proteome</keyword>
<dbReference type="Proteomes" id="UP001239267">
    <property type="component" value="Unassembled WGS sequence"/>
</dbReference>
<gene>
    <name evidence="1" type="ORF">J2T23_000834</name>
</gene>
<accession>A0AAJ1SUE0</accession>
<name>A0AAJ1SUE0_9MICC</name>
<proteinExistence type="predicted"/>
<sequence>MTTNSGSIFVLYHRGLRTGGPEALHQLVDMLRELGQDAYLVPHPHTAGNDRVEQYDIYDAPEAAEIVDTAENVVVYPETYVHEMSHIKQARRMCWWLSIDNSLTFMAERMWYRNTAGLFEKAKEAAVPFARMWKNGVTPAKLRTDKDVIHLVQSSYAWAFVATRLDVVPSLVSDYTPTGEFQATATAERNRQLVTYNPAKGGHIIDAVKAASPPSIEWQPIVGMTRAEVVATLQQCGVYLDLGHHPGKDRMPREATLSGALTIVARRGSGAFYADVPIPWEHKITPGDTEVATAAAMLPQLIANFEQEVAKQDSYRETILNERARFKQEVEDVFVNGRLGKDAYDYA</sequence>
<dbReference type="RefSeq" id="WP_307357480.1">
    <property type="nucleotide sequence ID" value="NZ_JAUSTB010000002.1"/>
</dbReference>
<organism evidence="1 2">
    <name type="scientific">Pseudarthrobacter niigatensis</name>
    <dbReference type="NCBI Taxonomy" id="369935"/>
    <lineage>
        <taxon>Bacteria</taxon>
        <taxon>Bacillati</taxon>
        <taxon>Actinomycetota</taxon>
        <taxon>Actinomycetes</taxon>
        <taxon>Micrococcales</taxon>
        <taxon>Micrococcaceae</taxon>
        <taxon>Pseudarthrobacter</taxon>
    </lineage>
</organism>
<reference evidence="1 2" key="1">
    <citation type="submission" date="2023-07" db="EMBL/GenBank/DDBJ databases">
        <title>Sorghum-associated microbial communities from plants grown in Nebraska, USA.</title>
        <authorList>
            <person name="Schachtman D."/>
        </authorList>
    </citation>
    <scope>NUCLEOTIDE SEQUENCE [LARGE SCALE GENOMIC DNA]</scope>
    <source>
        <strain evidence="1 2">DS1001</strain>
    </source>
</reference>
<protein>
    <submittedName>
        <fullName evidence="1">Uncharacterized protein</fullName>
    </submittedName>
</protein>
<comment type="caution">
    <text evidence="1">The sequence shown here is derived from an EMBL/GenBank/DDBJ whole genome shotgun (WGS) entry which is preliminary data.</text>
</comment>
<evidence type="ECO:0000313" key="1">
    <source>
        <dbReference type="EMBL" id="MDQ0144951.1"/>
    </source>
</evidence>
<dbReference type="AlphaFoldDB" id="A0AAJ1SUE0"/>
<dbReference type="EMBL" id="JAUSTB010000002">
    <property type="protein sequence ID" value="MDQ0144951.1"/>
    <property type="molecule type" value="Genomic_DNA"/>
</dbReference>
<evidence type="ECO:0000313" key="2">
    <source>
        <dbReference type="Proteomes" id="UP001239267"/>
    </source>
</evidence>